<dbReference type="EMBL" id="NJET01000081">
    <property type="protein sequence ID" value="PHH62128.1"/>
    <property type="molecule type" value="Genomic_DNA"/>
</dbReference>
<gene>
    <name evidence="2" type="ORF">CDD81_7559</name>
</gene>
<accession>A0A2C5XGU4</accession>
<name>A0A2C5XGU4_9HYPO</name>
<feature type="signal peptide" evidence="1">
    <location>
        <begin position="1"/>
        <end position="18"/>
    </location>
</feature>
<keyword evidence="1" id="KW-0732">Signal</keyword>
<evidence type="ECO:0000256" key="1">
    <source>
        <dbReference type="SAM" id="SignalP"/>
    </source>
</evidence>
<evidence type="ECO:0000313" key="3">
    <source>
        <dbReference type="Proteomes" id="UP000226192"/>
    </source>
</evidence>
<proteinExistence type="predicted"/>
<dbReference type="AlphaFoldDB" id="A0A2C5XGU4"/>
<keyword evidence="3" id="KW-1185">Reference proteome</keyword>
<dbReference type="Proteomes" id="UP000226192">
    <property type="component" value="Unassembled WGS sequence"/>
</dbReference>
<reference evidence="2 3" key="1">
    <citation type="submission" date="2017-06" db="EMBL/GenBank/DDBJ databases">
        <title>Ant-infecting Ophiocordyceps genomes reveal a high diversity of potential behavioral manipulation genes and a possible major role for enterotoxins.</title>
        <authorList>
            <person name="De Bekker C."/>
            <person name="Evans H.C."/>
            <person name="Brachmann A."/>
            <person name="Hughes D.P."/>
        </authorList>
    </citation>
    <scope>NUCLEOTIDE SEQUENCE [LARGE SCALE GENOMIC DNA]</scope>
    <source>
        <strain evidence="2 3">Map64</strain>
    </source>
</reference>
<dbReference type="Pfam" id="PF12511">
    <property type="entry name" value="DUF3716"/>
    <property type="match status" value="1"/>
</dbReference>
<sequence>MNFGQLILLLFFFPRHHPLFKMPKKKTSLAIDLTDEDGPPRHSGRPCMFCRRAPSSRRCLLCIELDEDCNSFTKGSEEESLALQLLKITVGKTREQAAENSAHPFEHCRYVNDMQHGACASCIWASHAMRCEHHYSNRFETTTSDEEDDWLPVRILDATIDAVQALQALAKGRDFEDLSIINVMNVSRLIHVSTRQLVNHSRPRVAISVSEASVDIKDSQRIQHFNGAYMDLIPGVPFTK</sequence>
<organism evidence="2 3">
    <name type="scientific">Ophiocordyceps australis</name>
    <dbReference type="NCBI Taxonomy" id="1399860"/>
    <lineage>
        <taxon>Eukaryota</taxon>
        <taxon>Fungi</taxon>
        <taxon>Dikarya</taxon>
        <taxon>Ascomycota</taxon>
        <taxon>Pezizomycotina</taxon>
        <taxon>Sordariomycetes</taxon>
        <taxon>Hypocreomycetidae</taxon>
        <taxon>Hypocreales</taxon>
        <taxon>Ophiocordycipitaceae</taxon>
        <taxon>Ophiocordyceps</taxon>
    </lineage>
</organism>
<comment type="caution">
    <text evidence="2">The sequence shown here is derived from an EMBL/GenBank/DDBJ whole genome shotgun (WGS) entry which is preliminary data.</text>
</comment>
<feature type="chain" id="PRO_5012496735" evidence="1">
    <location>
        <begin position="19"/>
        <end position="240"/>
    </location>
</feature>
<protein>
    <submittedName>
        <fullName evidence="2">Uncharacterized protein</fullName>
    </submittedName>
</protein>
<dbReference type="InterPro" id="IPR022190">
    <property type="entry name" value="DUF3716"/>
</dbReference>
<evidence type="ECO:0000313" key="2">
    <source>
        <dbReference type="EMBL" id="PHH62128.1"/>
    </source>
</evidence>